<sequence length="176" mass="19307">MIGLSLASCCVSAGVAAADRDPLSSDRDLLAPWHGVWRGVLEDAPVPLDPSPNVQFTVDPGADDRDGCLVWRSEYILNGVIENVKDYELCRESDHFFRLEEGGGVFLNISVFGDDMYSAFALTDAEIALFTHTHREGDVIVQDIYSTKGADEPVSGLSAFIGVKRQRLILKRDGEF</sequence>
<dbReference type="Proteomes" id="UP000239504">
    <property type="component" value="Unassembled WGS sequence"/>
</dbReference>
<protein>
    <submittedName>
        <fullName evidence="1">Uncharacterized protein</fullName>
    </submittedName>
</protein>
<keyword evidence="2" id="KW-1185">Reference proteome</keyword>
<dbReference type="EMBL" id="PJCH01000015">
    <property type="protein sequence ID" value="PQA86002.1"/>
    <property type="molecule type" value="Genomic_DNA"/>
</dbReference>
<dbReference type="AlphaFoldDB" id="A0A2S7K0H7"/>
<comment type="caution">
    <text evidence="1">The sequence shown here is derived from an EMBL/GenBank/DDBJ whole genome shotgun (WGS) entry which is preliminary data.</text>
</comment>
<evidence type="ECO:0000313" key="2">
    <source>
        <dbReference type="Proteomes" id="UP000239504"/>
    </source>
</evidence>
<name>A0A2S7K0H7_9PROT</name>
<organism evidence="1 2">
    <name type="scientific">Hyphococcus luteus</name>
    <dbReference type="NCBI Taxonomy" id="2058213"/>
    <lineage>
        <taxon>Bacteria</taxon>
        <taxon>Pseudomonadati</taxon>
        <taxon>Pseudomonadota</taxon>
        <taxon>Alphaproteobacteria</taxon>
        <taxon>Parvularculales</taxon>
        <taxon>Parvularculaceae</taxon>
        <taxon>Hyphococcus</taxon>
    </lineage>
</organism>
<reference evidence="1 2" key="1">
    <citation type="submission" date="2017-12" db="EMBL/GenBank/DDBJ databases">
        <authorList>
            <person name="Hurst M.R.H."/>
        </authorList>
    </citation>
    <scope>NUCLEOTIDE SEQUENCE [LARGE SCALE GENOMIC DNA]</scope>
    <source>
        <strain evidence="1 2">SY-3-19</strain>
    </source>
</reference>
<evidence type="ECO:0000313" key="1">
    <source>
        <dbReference type="EMBL" id="PQA86002.1"/>
    </source>
</evidence>
<proteinExistence type="predicted"/>
<gene>
    <name evidence="1" type="ORF">CW354_16615</name>
</gene>
<accession>A0A2S7K0H7</accession>